<dbReference type="EMBL" id="JALJOT010000012">
    <property type="protein sequence ID" value="KAK9905051.1"/>
    <property type="molecule type" value="Genomic_DNA"/>
</dbReference>
<accession>A0ABR2YH88</accession>
<dbReference type="Proteomes" id="UP001491310">
    <property type="component" value="Unassembled WGS sequence"/>
</dbReference>
<evidence type="ECO:0000313" key="2">
    <source>
        <dbReference type="Proteomes" id="UP001491310"/>
    </source>
</evidence>
<proteinExistence type="predicted"/>
<keyword evidence="2" id="KW-1185">Reference proteome</keyword>
<name>A0ABR2YH88_9CHLO</name>
<organism evidence="1 2">
    <name type="scientific">Coccomyxa subellipsoidea</name>
    <dbReference type="NCBI Taxonomy" id="248742"/>
    <lineage>
        <taxon>Eukaryota</taxon>
        <taxon>Viridiplantae</taxon>
        <taxon>Chlorophyta</taxon>
        <taxon>core chlorophytes</taxon>
        <taxon>Trebouxiophyceae</taxon>
        <taxon>Trebouxiophyceae incertae sedis</taxon>
        <taxon>Coccomyxaceae</taxon>
        <taxon>Coccomyxa</taxon>
    </lineage>
</organism>
<protein>
    <submittedName>
        <fullName evidence="1">Uncharacterized protein</fullName>
    </submittedName>
</protein>
<sequence length="99" mass="10041">MAGCGEGRFPPVHLSGEAVADFWPPSGLAWAVPPNAPPYGRLTPLPALRSCSVSVNPRSHGGFAGLFVGRTAYLCVPVTPVFPGGGGISRAPSSQVKAG</sequence>
<comment type="caution">
    <text evidence="1">The sequence shown here is derived from an EMBL/GenBank/DDBJ whole genome shotgun (WGS) entry which is preliminary data.</text>
</comment>
<reference evidence="1 2" key="1">
    <citation type="journal article" date="2024" name="Nat. Commun.">
        <title>Phylogenomics reveals the evolutionary origins of lichenization in chlorophyte algae.</title>
        <authorList>
            <person name="Puginier C."/>
            <person name="Libourel C."/>
            <person name="Otte J."/>
            <person name="Skaloud P."/>
            <person name="Haon M."/>
            <person name="Grisel S."/>
            <person name="Petersen M."/>
            <person name="Berrin J.G."/>
            <person name="Delaux P.M."/>
            <person name="Dal Grande F."/>
            <person name="Keller J."/>
        </authorList>
    </citation>
    <scope>NUCLEOTIDE SEQUENCE [LARGE SCALE GENOMIC DNA]</scope>
    <source>
        <strain evidence="1 2">SAG 216-7</strain>
    </source>
</reference>
<evidence type="ECO:0000313" key="1">
    <source>
        <dbReference type="EMBL" id="KAK9905051.1"/>
    </source>
</evidence>
<gene>
    <name evidence="1" type="ORF">WJX75_008671</name>
</gene>